<evidence type="ECO:0000256" key="1">
    <source>
        <dbReference type="SAM" id="MobiDB-lite"/>
    </source>
</evidence>
<evidence type="ECO:0000313" key="4">
    <source>
        <dbReference type="Proteomes" id="UP000597762"/>
    </source>
</evidence>
<comment type="caution">
    <text evidence="3">The sequence shown here is derived from an EMBL/GenBank/DDBJ whole genome shotgun (WGS) entry which is preliminary data.</text>
</comment>
<protein>
    <submittedName>
        <fullName evidence="3">Uncharacterized protein</fullName>
    </submittedName>
</protein>
<organism evidence="3 4">
    <name type="scientific">Acanthosepion pharaonis</name>
    <name type="common">Pharaoh cuttlefish</name>
    <name type="synonym">Sepia pharaonis</name>
    <dbReference type="NCBI Taxonomy" id="158019"/>
    <lineage>
        <taxon>Eukaryota</taxon>
        <taxon>Metazoa</taxon>
        <taxon>Spiralia</taxon>
        <taxon>Lophotrochozoa</taxon>
        <taxon>Mollusca</taxon>
        <taxon>Cephalopoda</taxon>
        <taxon>Coleoidea</taxon>
        <taxon>Decapodiformes</taxon>
        <taxon>Sepiida</taxon>
        <taxon>Sepiina</taxon>
        <taxon>Sepiidae</taxon>
        <taxon>Acanthosepion</taxon>
    </lineage>
</organism>
<name>A0A812C130_ACAPH</name>
<feature type="transmembrane region" description="Helical" evidence="2">
    <location>
        <begin position="7"/>
        <end position="30"/>
    </location>
</feature>
<evidence type="ECO:0000313" key="3">
    <source>
        <dbReference type="EMBL" id="CAE1251244.1"/>
    </source>
</evidence>
<gene>
    <name evidence="3" type="ORF">SPHA_27445</name>
</gene>
<feature type="compositionally biased region" description="Gly residues" evidence="1">
    <location>
        <begin position="253"/>
        <end position="262"/>
    </location>
</feature>
<dbReference type="Proteomes" id="UP000597762">
    <property type="component" value="Unassembled WGS sequence"/>
</dbReference>
<feature type="region of interest" description="Disordered" evidence="1">
    <location>
        <begin position="231"/>
        <end position="262"/>
    </location>
</feature>
<keyword evidence="2" id="KW-0812">Transmembrane</keyword>
<evidence type="ECO:0000256" key="2">
    <source>
        <dbReference type="SAM" id="Phobius"/>
    </source>
</evidence>
<dbReference type="EMBL" id="CAHIKZ030001067">
    <property type="protein sequence ID" value="CAE1251244.1"/>
    <property type="molecule type" value="Genomic_DNA"/>
</dbReference>
<dbReference type="OrthoDB" id="9802488at2759"/>
<accession>A0A812C130</accession>
<keyword evidence="2" id="KW-0472">Membrane</keyword>
<sequence length="419" mass="46236">MEIISKIITHFSFPFSFPPLFSISYISYFSLFTNSFFSYNSFSYLFFLHSFCHIYYLNLLFLNLPQDDSRHHGVGFAVKNSLIPAIVPPTGGSKRILALRLLTSTGFANVLCIYAPMFCTTPEIRDQHPRSRHWHQLDLAITRRADLRIVLHTRSFHSANCDMDHSLVGCKVRLTAKKIHRSKTKGLPRINTCRPNDPESSRRFQTTFSAYPPSVPLTSTVDCTTSVIPYTPQPLQPEPMQQDPDGSAELRGGRGQGQAAGGLGGALPGAVCNPERGDGGRPGCLAQSPSHGGVGCPALCGRTRKSYRLSLLREGPWDGRDPIRCSEEWQAGSAAGFPRAPCLCWEKGHVPRDMRDANIVTLYKNKGDRSDCNNYRSISLLSVVGQSLPASYCHACRASPPVCNPSRSVASGQADLQWT</sequence>
<reference evidence="3" key="1">
    <citation type="submission" date="2021-01" db="EMBL/GenBank/DDBJ databases">
        <authorList>
            <person name="Li R."/>
            <person name="Bekaert M."/>
        </authorList>
    </citation>
    <scope>NUCLEOTIDE SEQUENCE</scope>
    <source>
        <strain evidence="3">Farmed</strain>
    </source>
</reference>
<keyword evidence="4" id="KW-1185">Reference proteome</keyword>
<proteinExistence type="predicted"/>
<dbReference type="AlphaFoldDB" id="A0A812C130"/>
<feature type="transmembrane region" description="Helical" evidence="2">
    <location>
        <begin position="97"/>
        <end position="117"/>
    </location>
</feature>
<feature type="transmembrane region" description="Helical" evidence="2">
    <location>
        <begin position="42"/>
        <end position="62"/>
    </location>
</feature>
<keyword evidence="2" id="KW-1133">Transmembrane helix</keyword>